<dbReference type="RefSeq" id="WP_338393525.1">
    <property type="nucleotide sequence ID" value="NZ_AP025314.1"/>
</dbReference>
<dbReference type="GO" id="GO:0005886">
    <property type="term" value="C:plasma membrane"/>
    <property type="evidence" value="ECO:0007669"/>
    <property type="project" value="UniProtKB-SubCell"/>
</dbReference>
<organism evidence="8 9">
    <name type="scientific">Fulvitalea axinellae</name>
    <dbReference type="NCBI Taxonomy" id="1182444"/>
    <lineage>
        <taxon>Bacteria</taxon>
        <taxon>Pseudomonadati</taxon>
        <taxon>Bacteroidota</taxon>
        <taxon>Cytophagia</taxon>
        <taxon>Cytophagales</taxon>
        <taxon>Persicobacteraceae</taxon>
        <taxon>Fulvitalea</taxon>
    </lineage>
</organism>
<evidence type="ECO:0000256" key="3">
    <source>
        <dbReference type="ARBA" id="ARBA00022692"/>
    </source>
</evidence>
<gene>
    <name evidence="8" type="ORF">FUAX_06870</name>
</gene>
<keyword evidence="2" id="KW-1003">Cell membrane</keyword>
<sequence>MNTANNLILDDLTQKIEYEEAGKGRRFANSLIDIFCMYIFTFLIGMVIGLVLFITSSKSQGDVLIGEGTDLLIGLLSAFSYFFLFEGLTKGRTMGKLITGTKAVGEEGEPLTWKMAFIRSLVRFVPFEAFSFLGEQGFHDKWSKTEVVRTKRKA</sequence>
<evidence type="ECO:0000256" key="6">
    <source>
        <dbReference type="SAM" id="Phobius"/>
    </source>
</evidence>
<evidence type="ECO:0000313" key="8">
    <source>
        <dbReference type="EMBL" id="BDD08255.1"/>
    </source>
</evidence>
<reference evidence="8 9" key="1">
    <citation type="submission" date="2021-12" db="EMBL/GenBank/DDBJ databases">
        <title>Genome sequencing of bacteria with rrn-lacking chromosome and rrn-plasmid.</title>
        <authorList>
            <person name="Anda M."/>
            <person name="Iwasaki W."/>
        </authorList>
    </citation>
    <scope>NUCLEOTIDE SEQUENCE [LARGE SCALE GENOMIC DNA]</scope>
    <source>
        <strain evidence="8 9">DSM 100852</strain>
    </source>
</reference>
<dbReference type="EMBL" id="AP025314">
    <property type="protein sequence ID" value="BDD08255.1"/>
    <property type="molecule type" value="Genomic_DNA"/>
</dbReference>
<dbReference type="InterPro" id="IPR010432">
    <property type="entry name" value="RDD"/>
</dbReference>
<evidence type="ECO:0000256" key="1">
    <source>
        <dbReference type="ARBA" id="ARBA00004651"/>
    </source>
</evidence>
<dbReference type="Pfam" id="PF06271">
    <property type="entry name" value="RDD"/>
    <property type="match status" value="1"/>
</dbReference>
<dbReference type="PANTHER" id="PTHR36115">
    <property type="entry name" value="PROLINE-RICH ANTIGEN HOMOLOG-RELATED"/>
    <property type="match status" value="1"/>
</dbReference>
<feature type="domain" description="RDD" evidence="7">
    <location>
        <begin position="21"/>
        <end position="133"/>
    </location>
</feature>
<dbReference type="Proteomes" id="UP001348817">
    <property type="component" value="Chromosome"/>
</dbReference>
<evidence type="ECO:0000256" key="2">
    <source>
        <dbReference type="ARBA" id="ARBA00022475"/>
    </source>
</evidence>
<feature type="transmembrane region" description="Helical" evidence="6">
    <location>
        <begin position="35"/>
        <end position="56"/>
    </location>
</feature>
<keyword evidence="4 6" id="KW-1133">Transmembrane helix</keyword>
<feature type="transmembrane region" description="Helical" evidence="6">
    <location>
        <begin position="71"/>
        <end position="88"/>
    </location>
</feature>
<evidence type="ECO:0000256" key="4">
    <source>
        <dbReference type="ARBA" id="ARBA00022989"/>
    </source>
</evidence>
<name>A0AAU9CGB4_9BACT</name>
<dbReference type="InterPro" id="IPR051791">
    <property type="entry name" value="Pra-immunoreactive"/>
</dbReference>
<protein>
    <recommendedName>
        <fullName evidence="7">RDD domain-containing protein</fullName>
    </recommendedName>
</protein>
<proteinExistence type="predicted"/>
<keyword evidence="3 6" id="KW-0812">Transmembrane</keyword>
<evidence type="ECO:0000313" key="9">
    <source>
        <dbReference type="Proteomes" id="UP001348817"/>
    </source>
</evidence>
<evidence type="ECO:0000259" key="7">
    <source>
        <dbReference type="Pfam" id="PF06271"/>
    </source>
</evidence>
<dbReference type="KEGG" id="fax:FUAX_06870"/>
<dbReference type="AlphaFoldDB" id="A0AAU9CGB4"/>
<keyword evidence="9" id="KW-1185">Reference proteome</keyword>
<keyword evidence="5 6" id="KW-0472">Membrane</keyword>
<comment type="subcellular location">
    <subcellularLocation>
        <location evidence="1">Cell membrane</location>
        <topology evidence="1">Multi-pass membrane protein</topology>
    </subcellularLocation>
</comment>
<accession>A0AAU9CGB4</accession>
<evidence type="ECO:0000256" key="5">
    <source>
        <dbReference type="ARBA" id="ARBA00023136"/>
    </source>
</evidence>